<dbReference type="Proteomes" id="UP000315901">
    <property type="component" value="Unassembled WGS sequence"/>
</dbReference>
<evidence type="ECO:0000259" key="2">
    <source>
        <dbReference type="PROSITE" id="PS51898"/>
    </source>
</evidence>
<dbReference type="InterPro" id="IPR046668">
    <property type="entry name" value="DUF6538"/>
</dbReference>
<feature type="domain" description="Tyr recombinase" evidence="2">
    <location>
        <begin position="243"/>
        <end position="338"/>
    </location>
</feature>
<evidence type="ECO:0000313" key="4">
    <source>
        <dbReference type="Proteomes" id="UP000315901"/>
    </source>
</evidence>
<dbReference type="InterPro" id="IPR002104">
    <property type="entry name" value="Integrase_catalytic"/>
</dbReference>
<reference evidence="3 4" key="1">
    <citation type="submission" date="2019-06" db="EMBL/GenBank/DDBJ databases">
        <title>A novel bacterium of genus Marinomonas, isolated from coastal sand.</title>
        <authorList>
            <person name="Huang H."/>
            <person name="Mo K."/>
            <person name="Hu Y."/>
        </authorList>
    </citation>
    <scope>NUCLEOTIDE SEQUENCE [LARGE SCALE GENOMIC DNA]</scope>
    <source>
        <strain evidence="3 4">HB171799</strain>
    </source>
</reference>
<dbReference type="GO" id="GO:0015074">
    <property type="term" value="P:DNA integration"/>
    <property type="evidence" value="ECO:0007669"/>
    <property type="project" value="InterPro"/>
</dbReference>
<name>A0A501WLU2_9GAMM</name>
<keyword evidence="1" id="KW-0233">DNA recombination</keyword>
<dbReference type="GO" id="GO:0006310">
    <property type="term" value="P:DNA recombination"/>
    <property type="evidence" value="ECO:0007669"/>
    <property type="project" value="UniProtKB-KW"/>
</dbReference>
<dbReference type="AlphaFoldDB" id="A0A501WLU2"/>
<protein>
    <recommendedName>
        <fullName evidence="2">Tyr recombinase domain-containing protein</fullName>
    </recommendedName>
</protein>
<dbReference type="GO" id="GO:0003677">
    <property type="term" value="F:DNA binding"/>
    <property type="evidence" value="ECO:0007669"/>
    <property type="project" value="InterPro"/>
</dbReference>
<comment type="caution">
    <text evidence="3">The sequence shown here is derived from an EMBL/GenBank/DDBJ whole genome shotgun (WGS) entry which is preliminary data.</text>
</comment>
<dbReference type="Gene3D" id="1.10.443.10">
    <property type="entry name" value="Intergrase catalytic core"/>
    <property type="match status" value="1"/>
</dbReference>
<dbReference type="InterPro" id="IPR013762">
    <property type="entry name" value="Integrase-like_cat_sf"/>
</dbReference>
<gene>
    <name evidence="3" type="ORF">FJM67_15785</name>
</gene>
<evidence type="ECO:0000256" key="1">
    <source>
        <dbReference type="ARBA" id="ARBA00023172"/>
    </source>
</evidence>
<keyword evidence="4" id="KW-1185">Reference proteome</keyword>
<accession>A0A501WLU2</accession>
<dbReference type="OrthoDB" id="9784724at2"/>
<dbReference type="SUPFAM" id="SSF56349">
    <property type="entry name" value="DNA breaking-rejoining enzymes"/>
    <property type="match status" value="1"/>
</dbReference>
<evidence type="ECO:0000313" key="3">
    <source>
        <dbReference type="EMBL" id="TPE46656.1"/>
    </source>
</evidence>
<dbReference type="InterPro" id="IPR011010">
    <property type="entry name" value="DNA_brk_join_enz"/>
</dbReference>
<dbReference type="PROSITE" id="PS51898">
    <property type="entry name" value="TYR_RECOMBINASE"/>
    <property type="match status" value="1"/>
</dbReference>
<organism evidence="3 4">
    <name type="scientific">Maribrevibacterium harenarium</name>
    <dbReference type="NCBI Taxonomy" id="2589817"/>
    <lineage>
        <taxon>Bacteria</taxon>
        <taxon>Pseudomonadati</taxon>
        <taxon>Pseudomonadota</taxon>
        <taxon>Gammaproteobacteria</taxon>
        <taxon>Oceanospirillales</taxon>
        <taxon>Oceanospirillaceae</taxon>
        <taxon>Maribrevibacterium</taxon>
    </lineage>
</organism>
<dbReference type="RefSeq" id="WP_140591343.1">
    <property type="nucleotide sequence ID" value="NZ_VFRR01000054.1"/>
</dbReference>
<dbReference type="Pfam" id="PF20172">
    <property type="entry name" value="DUF6538"/>
    <property type="match status" value="1"/>
</dbReference>
<proteinExistence type="predicted"/>
<dbReference type="EMBL" id="VFRR01000054">
    <property type="protein sequence ID" value="TPE46656.1"/>
    <property type="molecule type" value="Genomic_DNA"/>
</dbReference>
<sequence>MSYLEKKRNLYYAILKIPSDLREHFGKTKFSKSTGQADPRKARSIALGFVSEWQKQIQAARKLALDADLQMALEMRRDIEAAIESGEDDPGVAYGISDFIDKLRETGQKERAEKFACVVFGKEVVLAEYYEAWVVSIKTTSQRTRIEYSNIGREVLKMFPTVSAITPKAVRAWARMMLDGNGNYDAPLSKSSIEKRFKVARNLWQYLEYHELVDQEANPFRLPRFVSEADKKLRAERLKTKGRAEERLPFEPYELVEIWRNASQSDPQLADLIFLAMYTGCRIEELCRLKVRECTNSLLKVTSSKTKAGYRDIPVHPKLKPLVQRLLRIPVKLNGHSD</sequence>